<dbReference type="GO" id="GO:0046558">
    <property type="term" value="F:arabinan endo-1,5-alpha-L-arabinosidase activity"/>
    <property type="evidence" value="ECO:0007669"/>
    <property type="project" value="UniProtKB-EC"/>
</dbReference>
<gene>
    <name evidence="10" type="ORF">EQZ20_17135</name>
</gene>
<evidence type="ECO:0000313" key="11">
    <source>
        <dbReference type="Proteomes" id="UP000288675"/>
    </source>
</evidence>
<evidence type="ECO:0000256" key="3">
    <source>
        <dbReference type="ARBA" id="ARBA00022801"/>
    </source>
</evidence>
<dbReference type="InterPro" id="IPR023296">
    <property type="entry name" value="Glyco_hydro_beta-prop_sf"/>
</dbReference>
<feature type="signal peptide" evidence="9">
    <location>
        <begin position="1"/>
        <end position="27"/>
    </location>
</feature>
<dbReference type="InterPro" id="IPR016840">
    <property type="entry name" value="Glyco_hydro_43_endo_a_Ara-ase"/>
</dbReference>
<evidence type="ECO:0000256" key="8">
    <source>
        <dbReference type="PIRSR" id="PIRSR026534-3"/>
    </source>
</evidence>
<feature type="active site" description="Proton donor" evidence="6">
    <location>
        <position position="209"/>
    </location>
</feature>
<dbReference type="EMBL" id="CP035232">
    <property type="protein sequence ID" value="QAT66450.1"/>
    <property type="molecule type" value="Genomic_DNA"/>
</dbReference>
<dbReference type="GeneID" id="82854398"/>
<dbReference type="Proteomes" id="UP000288675">
    <property type="component" value="Chromosome"/>
</dbReference>
<keyword evidence="3 5" id="KW-0378">Hydrolase</keyword>
<organism evidence="10 11">
    <name type="scientific">Bacillus glycinifermentans</name>
    <dbReference type="NCBI Taxonomy" id="1664069"/>
    <lineage>
        <taxon>Bacteria</taxon>
        <taxon>Bacillati</taxon>
        <taxon>Bacillota</taxon>
        <taxon>Bacilli</taxon>
        <taxon>Bacillales</taxon>
        <taxon>Bacillaceae</taxon>
        <taxon>Bacillus</taxon>
    </lineage>
</organism>
<dbReference type="InterPro" id="IPR006710">
    <property type="entry name" value="Glyco_hydro_43"/>
</dbReference>
<evidence type="ECO:0000256" key="6">
    <source>
        <dbReference type="PIRSR" id="PIRSR026534-1"/>
    </source>
</evidence>
<feature type="chain" id="PRO_5042563193" description="Endo-alpha-(1-&gt;5)-L-arabinanase" evidence="9">
    <location>
        <begin position="28"/>
        <end position="327"/>
    </location>
</feature>
<dbReference type="Gene3D" id="2.115.10.20">
    <property type="entry name" value="Glycosyl hydrolase domain, family 43"/>
    <property type="match status" value="1"/>
</dbReference>
<dbReference type="GO" id="GO:0005975">
    <property type="term" value="P:carbohydrate metabolic process"/>
    <property type="evidence" value="ECO:0007669"/>
    <property type="project" value="InterPro"/>
</dbReference>
<comment type="similarity">
    <text evidence="2 5">Belongs to the glycosyl hydrolase 43 family.</text>
</comment>
<keyword evidence="4 5" id="KW-0326">Glycosidase</keyword>
<evidence type="ECO:0000256" key="5">
    <source>
        <dbReference type="PIRNR" id="PIRNR026534"/>
    </source>
</evidence>
<evidence type="ECO:0000256" key="7">
    <source>
        <dbReference type="PIRSR" id="PIRSR026534-2"/>
    </source>
</evidence>
<name>A0AAJ4D3F3_9BACI</name>
<proteinExistence type="inferred from homology"/>
<comment type="catalytic activity">
    <reaction evidence="5">
        <text>Endohydrolysis of (1-&gt;5)-alpha-arabinofuranosidic linkages in (1-&gt;5)-arabinans.</text>
        <dbReference type="EC" id="3.2.1.99"/>
    </reaction>
</comment>
<comment type="pathway">
    <text evidence="1 5">Glycan metabolism; L-arabinan degradation.</text>
</comment>
<evidence type="ECO:0000256" key="4">
    <source>
        <dbReference type="ARBA" id="ARBA00023295"/>
    </source>
</evidence>
<sequence>MKRKLRRICTAGALIIGLVLASESASAAFWDTKGDNVIHDPSMIKEGNTWYTFGTGIGNGLRVIKSNDGITWSAAPSIFPAPLAWWKTYVPNHEKNQWAPDISYYNGRYWLYYSISSFGSNTSAIGLASTDSLASGKWRDDGLVVRTTSADNYNAIDGDLVIDKDGNPWLSFGSFWSGIKLTKLDKKTMKPTGTLYSIAARPNNGGAVEAPNITYKDGYYYLFVSFDRCCLGVNSTYKIAYGRSKNITGPYYDKNGKNMLEGGGTILDAGNDRWKGPGHQDVVDNSIIVRHSYDALDIRHSYDALDNGVSKLLINDLYWDSAGWPSY</sequence>
<dbReference type="SMR" id="A0AAJ4D3F3"/>
<feature type="binding site" evidence="7">
    <location>
        <begin position="154"/>
        <end position="157"/>
    </location>
    <ligand>
        <name>substrate</name>
    </ligand>
</feature>
<dbReference type="PIRSF" id="PIRSF026534">
    <property type="entry name" value="Endo_alpha-L-arabinosidase"/>
    <property type="match status" value="1"/>
</dbReference>
<evidence type="ECO:0000313" key="10">
    <source>
        <dbReference type="EMBL" id="QAT66450.1"/>
    </source>
</evidence>
<feature type="active site" description="Proton acceptor" evidence="6">
    <location>
        <position position="40"/>
    </location>
</feature>
<protein>
    <recommendedName>
        <fullName evidence="5">Endo-alpha-(1-&gt;5)-L-arabinanase</fullName>
        <ecNumber evidence="5">3.2.1.99</ecNumber>
    </recommendedName>
</protein>
<reference evidence="10 11" key="1">
    <citation type="submission" date="2019-01" db="EMBL/GenBank/DDBJ databases">
        <title>Genome sequence of Bacillus glycinifermentans SRCM103574.</title>
        <authorList>
            <person name="Kong H.-J."/>
            <person name="Jeong S.-Y."/>
            <person name="Jeong D.-Y."/>
        </authorList>
    </citation>
    <scope>NUCLEOTIDE SEQUENCE [LARGE SCALE GENOMIC DNA]</scope>
    <source>
        <strain evidence="10 11">SRCM103574</strain>
    </source>
</reference>
<keyword evidence="9" id="KW-0732">Signal</keyword>
<accession>A0AAJ4D3F3</accession>
<dbReference type="Pfam" id="PF04616">
    <property type="entry name" value="Glyco_hydro_43"/>
    <property type="match status" value="1"/>
</dbReference>
<dbReference type="EC" id="3.2.1.99" evidence="5"/>
<feature type="site" description="Important for substrate recognition" evidence="8">
    <location>
        <position position="279"/>
    </location>
</feature>
<dbReference type="SUPFAM" id="SSF75005">
    <property type="entry name" value="Arabinanase/levansucrase/invertase"/>
    <property type="match status" value="1"/>
</dbReference>
<dbReference type="PANTHER" id="PTHR43301:SF3">
    <property type="entry name" value="ARABINAN ENDO-1,5-ALPHA-L-ARABINOSIDASE A-RELATED"/>
    <property type="match status" value="1"/>
</dbReference>
<feature type="binding site" evidence="7">
    <location>
        <begin position="174"/>
        <end position="176"/>
    </location>
    <ligand>
        <name>substrate</name>
    </ligand>
</feature>
<dbReference type="AlphaFoldDB" id="A0AAJ4D3F3"/>
<dbReference type="InterPro" id="IPR050727">
    <property type="entry name" value="GH43_arabinanases"/>
</dbReference>
<evidence type="ECO:0000256" key="9">
    <source>
        <dbReference type="SAM" id="SignalP"/>
    </source>
</evidence>
<dbReference type="KEGG" id="bgy:BGLY_3417"/>
<dbReference type="RefSeq" id="WP_046132162.1">
    <property type="nucleotide sequence ID" value="NZ_CP035232.1"/>
</dbReference>
<dbReference type="CDD" id="cd18829">
    <property type="entry name" value="GH43_BsArb43A-like"/>
    <property type="match status" value="1"/>
</dbReference>
<evidence type="ECO:0000256" key="2">
    <source>
        <dbReference type="ARBA" id="ARBA00009865"/>
    </source>
</evidence>
<feature type="binding site" evidence="7">
    <location>
        <position position="119"/>
    </location>
    <ligand>
        <name>substrate</name>
    </ligand>
</feature>
<feature type="site" description="Important for catalytic activity, responsible for pKa modulation of the active site Glu and correct orientation of both the proton donor and substrate" evidence="8">
    <location>
        <position position="157"/>
    </location>
</feature>
<feature type="binding site" evidence="7">
    <location>
        <position position="40"/>
    </location>
    <ligand>
        <name>substrate</name>
    </ligand>
</feature>
<evidence type="ECO:0000256" key="1">
    <source>
        <dbReference type="ARBA" id="ARBA00004834"/>
    </source>
</evidence>
<dbReference type="PANTHER" id="PTHR43301">
    <property type="entry name" value="ARABINAN ENDO-1,5-ALPHA-L-ARABINOSIDASE"/>
    <property type="match status" value="1"/>
</dbReference>